<organism evidence="1 2">
    <name type="scientific">Smallanthus sonchifolius</name>
    <dbReference type="NCBI Taxonomy" id="185202"/>
    <lineage>
        <taxon>Eukaryota</taxon>
        <taxon>Viridiplantae</taxon>
        <taxon>Streptophyta</taxon>
        <taxon>Embryophyta</taxon>
        <taxon>Tracheophyta</taxon>
        <taxon>Spermatophyta</taxon>
        <taxon>Magnoliopsida</taxon>
        <taxon>eudicotyledons</taxon>
        <taxon>Gunneridae</taxon>
        <taxon>Pentapetalae</taxon>
        <taxon>asterids</taxon>
        <taxon>campanulids</taxon>
        <taxon>Asterales</taxon>
        <taxon>Asteraceae</taxon>
        <taxon>Asteroideae</taxon>
        <taxon>Heliantheae alliance</taxon>
        <taxon>Millerieae</taxon>
        <taxon>Smallanthus</taxon>
    </lineage>
</organism>
<sequence length="176" mass="19943">MVKLSHIDSSYCGEIKELPSSIRYLINLNFLRLKACSDLEKIPNSICELKNLKSLFLDECPKLKKLPEGFGSLKNLQELDLCSYAKLTNMHAFTSLCSLRKLDLRFRQIGDEGFPKNLHGLSSLEILILSGNPVTYQHISSFSTETPRIERLVPTSQFAWAPIRNTSIEGKQLQLT</sequence>
<accession>A0ACB9HMU9</accession>
<gene>
    <name evidence="1" type="ORF">L1987_39639</name>
</gene>
<proteinExistence type="predicted"/>
<reference evidence="1 2" key="2">
    <citation type="journal article" date="2022" name="Mol. Ecol. Resour.">
        <title>The genomes of chicory, endive, great burdock and yacon provide insights into Asteraceae paleo-polyploidization history and plant inulin production.</title>
        <authorList>
            <person name="Fan W."/>
            <person name="Wang S."/>
            <person name="Wang H."/>
            <person name="Wang A."/>
            <person name="Jiang F."/>
            <person name="Liu H."/>
            <person name="Zhao H."/>
            <person name="Xu D."/>
            <person name="Zhang Y."/>
        </authorList>
    </citation>
    <scope>NUCLEOTIDE SEQUENCE [LARGE SCALE GENOMIC DNA]</scope>
    <source>
        <strain evidence="2">cv. Yunnan</strain>
        <tissue evidence="1">Leaves</tissue>
    </source>
</reference>
<dbReference type="Proteomes" id="UP001056120">
    <property type="component" value="Linkage Group LG12"/>
</dbReference>
<comment type="caution">
    <text evidence="1">The sequence shown here is derived from an EMBL/GenBank/DDBJ whole genome shotgun (WGS) entry which is preliminary data.</text>
</comment>
<name>A0ACB9HMU9_9ASTR</name>
<keyword evidence="2" id="KW-1185">Reference proteome</keyword>
<evidence type="ECO:0000313" key="1">
    <source>
        <dbReference type="EMBL" id="KAI3796952.1"/>
    </source>
</evidence>
<evidence type="ECO:0000313" key="2">
    <source>
        <dbReference type="Proteomes" id="UP001056120"/>
    </source>
</evidence>
<protein>
    <submittedName>
        <fullName evidence="1">Uncharacterized protein</fullName>
    </submittedName>
</protein>
<reference evidence="2" key="1">
    <citation type="journal article" date="2022" name="Mol. Ecol. Resour.">
        <title>The genomes of chicory, endive, great burdock and yacon provide insights into Asteraceae palaeo-polyploidization history and plant inulin production.</title>
        <authorList>
            <person name="Fan W."/>
            <person name="Wang S."/>
            <person name="Wang H."/>
            <person name="Wang A."/>
            <person name="Jiang F."/>
            <person name="Liu H."/>
            <person name="Zhao H."/>
            <person name="Xu D."/>
            <person name="Zhang Y."/>
        </authorList>
    </citation>
    <scope>NUCLEOTIDE SEQUENCE [LARGE SCALE GENOMIC DNA]</scope>
    <source>
        <strain evidence="2">cv. Yunnan</strain>
    </source>
</reference>
<dbReference type="EMBL" id="CM042029">
    <property type="protein sequence ID" value="KAI3796952.1"/>
    <property type="molecule type" value="Genomic_DNA"/>
</dbReference>